<keyword evidence="1" id="KW-0812">Transmembrane</keyword>
<name>A0ABS8TER1_DATST</name>
<keyword evidence="3" id="KW-1185">Reference proteome</keyword>
<proteinExistence type="predicted"/>
<evidence type="ECO:0000313" key="2">
    <source>
        <dbReference type="EMBL" id="MCD7469074.1"/>
    </source>
</evidence>
<evidence type="ECO:0000313" key="3">
    <source>
        <dbReference type="Proteomes" id="UP000823775"/>
    </source>
</evidence>
<keyword evidence="1" id="KW-0472">Membrane</keyword>
<dbReference type="EMBL" id="JACEIK010001399">
    <property type="protein sequence ID" value="MCD7469074.1"/>
    <property type="molecule type" value="Genomic_DNA"/>
</dbReference>
<dbReference type="Proteomes" id="UP000823775">
    <property type="component" value="Unassembled WGS sequence"/>
</dbReference>
<feature type="transmembrane region" description="Helical" evidence="1">
    <location>
        <begin position="166"/>
        <end position="186"/>
    </location>
</feature>
<keyword evidence="1" id="KW-1133">Transmembrane helix</keyword>
<accession>A0ABS8TER1</accession>
<comment type="caution">
    <text evidence="2">The sequence shown here is derived from an EMBL/GenBank/DDBJ whole genome shotgun (WGS) entry which is preliminary data.</text>
</comment>
<dbReference type="PANTHER" id="PTHR34064:SF5">
    <property type="entry name" value="PROTEIN, PUTATIVE-RELATED"/>
    <property type="match status" value="1"/>
</dbReference>
<gene>
    <name evidence="2" type="ORF">HAX54_007716</name>
</gene>
<dbReference type="PANTHER" id="PTHR34064">
    <property type="entry name" value="OS04G0672300 PROTEIN"/>
    <property type="match status" value="1"/>
</dbReference>
<reference evidence="2 3" key="1">
    <citation type="journal article" date="2021" name="BMC Genomics">
        <title>Datura genome reveals duplications of psychoactive alkaloid biosynthetic genes and high mutation rate following tissue culture.</title>
        <authorList>
            <person name="Rajewski A."/>
            <person name="Carter-House D."/>
            <person name="Stajich J."/>
            <person name="Litt A."/>
        </authorList>
    </citation>
    <scope>NUCLEOTIDE SEQUENCE [LARGE SCALE GENOMIC DNA]</scope>
    <source>
        <strain evidence="2">AR-01</strain>
    </source>
</reference>
<evidence type="ECO:0000256" key="1">
    <source>
        <dbReference type="SAM" id="Phobius"/>
    </source>
</evidence>
<sequence>MAVNSTEEQSQDSLNVVELPDKGTTGPLCGSHLDMVNLSNLNLVKPPISMDSQSNGGNHANQKNDDTDVYDSYCLAIDIEKGKFEAPKSTEEMSGTVKTDDCISRMFQREISSLMGGKFMQLLMNNSFELPKFSCKDKCLTEKVYDTPSNRLRKYKRSASFNSRRVVLLFSVLSSMGTIILIYLTLRVRMSGDWAANV</sequence>
<organism evidence="2 3">
    <name type="scientific">Datura stramonium</name>
    <name type="common">Jimsonweed</name>
    <name type="synonym">Common thornapple</name>
    <dbReference type="NCBI Taxonomy" id="4076"/>
    <lineage>
        <taxon>Eukaryota</taxon>
        <taxon>Viridiplantae</taxon>
        <taxon>Streptophyta</taxon>
        <taxon>Embryophyta</taxon>
        <taxon>Tracheophyta</taxon>
        <taxon>Spermatophyta</taxon>
        <taxon>Magnoliopsida</taxon>
        <taxon>eudicotyledons</taxon>
        <taxon>Gunneridae</taxon>
        <taxon>Pentapetalae</taxon>
        <taxon>asterids</taxon>
        <taxon>lamiids</taxon>
        <taxon>Solanales</taxon>
        <taxon>Solanaceae</taxon>
        <taxon>Solanoideae</taxon>
        <taxon>Datureae</taxon>
        <taxon>Datura</taxon>
    </lineage>
</organism>
<protein>
    <submittedName>
        <fullName evidence="2">Uncharacterized protein</fullName>
    </submittedName>
</protein>